<evidence type="ECO:0000256" key="1">
    <source>
        <dbReference type="ARBA" id="ARBA00004141"/>
    </source>
</evidence>
<feature type="compositionally biased region" description="Polar residues" evidence="5">
    <location>
        <begin position="8"/>
        <end position="22"/>
    </location>
</feature>
<dbReference type="AlphaFoldDB" id="A0A7S4ENS4"/>
<keyword evidence="2 6" id="KW-0812">Transmembrane</keyword>
<feature type="transmembrane region" description="Helical" evidence="6">
    <location>
        <begin position="460"/>
        <end position="478"/>
    </location>
</feature>
<dbReference type="InterPro" id="IPR036259">
    <property type="entry name" value="MFS_trans_sf"/>
</dbReference>
<evidence type="ECO:0000313" key="7">
    <source>
        <dbReference type="EMBL" id="CAE0726442.1"/>
    </source>
</evidence>
<keyword evidence="3 6" id="KW-1133">Transmembrane helix</keyword>
<feature type="transmembrane region" description="Helical" evidence="6">
    <location>
        <begin position="426"/>
        <end position="448"/>
    </location>
</feature>
<dbReference type="PANTHER" id="PTHR12778">
    <property type="entry name" value="SOLUTE CARRIER FAMILY 33 ACETYL-COA TRANSPORTER -RELATED"/>
    <property type="match status" value="1"/>
</dbReference>
<dbReference type="InterPro" id="IPR004752">
    <property type="entry name" value="AmpG_permease/AT-1"/>
</dbReference>
<dbReference type="SUPFAM" id="SSF103473">
    <property type="entry name" value="MFS general substrate transporter"/>
    <property type="match status" value="1"/>
</dbReference>
<dbReference type="EMBL" id="HBIX01028447">
    <property type="protein sequence ID" value="CAE0726442.1"/>
    <property type="molecule type" value="Transcribed_RNA"/>
</dbReference>
<gene>
    <name evidence="7" type="ORF">PAUS00366_LOCUS19199</name>
</gene>
<feature type="transmembrane region" description="Helical" evidence="6">
    <location>
        <begin position="580"/>
        <end position="600"/>
    </location>
</feature>
<keyword evidence="4 6" id="KW-0472">Membrane</keyword>
<feature type="transmembrane region" description="Helical" evidence="6">
    <location>
        <begin position="274"/>
        <end position="296"/>
    </location>
</feature>
<feature type="transmembrane region" description="Helical" evidence="6">
    <location>
        <begin position="316"/>
        <end position="334"/>
    </location>
</feature>
<evidence type="ECO:0000256" key="5">
    <source>
        <dbReference type="SAM" id="MobiDB-lite"/>
    </source>
</evidence>
<feature type="region of interest" description="Disordered" evidence="5">
    <location>
        <begin position="1"/>
        <end position="66"/>
    </location>
</feature>
<evidence type="ECO:0000256" key="6">
    <source>
        <dbReference type="SAM" id="Phobius"/>
    </source>
</evidence>
<comment type="subcellular location">
    <subcellularLocation>
        <location evidence="1">Membrane</location>
        <topology evidence="1">Multi-pass membrane protein</topology>
    </subcellularLocation>
</comment>
<proteinExistence type="predicted"/>
<dbReference type="GO" id="GO:0035348">
    <property type="term" value="P:acetyl-CoA transmembrane transport"/>
    <property type="evidence" value="ECO:0007669"/>
    <property type="project" value="InterPro"/>
</dbReference>
<feature type="compositionally biased region" description="Basic residues" evidence="5">
    <location>
        <begin position="627"/>
        <end position="646"/>
    </location>
</feature>
<organism evidence="7">
    <name type="scientific">Pseudo-nitzschia australis</name>
    <dbReference type="NCBI Taxonomy" id="44445"/>
    <lineage>
        <taxon>Eukaryota</taxon>
        <taxon>Sar</taxon>
        <taxon>Stramenopiles</taxon>
        <taxon>Ochrophyta</taxon>
        <taxon>Bacillariophyta</taxon>
        <taxon>Bacillariophyceae</taxon>
        <taxon>Bacillariophycidae</taxon>
        <taxon>Bacillariales</taxon>
        <taxon>Bacillariaceae</taxon>
        <taxon>Pseudo-nitzschia</taxon>
    </lineage>
</organism>
<name>A0A7S4ENS4_9STRA</name>
<evidence type="ECO:0000256" key="4">
    <source>
        <dbReference type="ARBA" id="ARBA00023136"/>
    </source>
</evidence>
<protein>
    <submittedName>
        <fullName evidence="7">Uncharacterized protein</fullName>
    </submittedName>
</protein>
<evidence type="ECO:0000256" key="3">
    <source>
        <dbReference type="ARBA" id="ARBA00022989"/>
    </source>
</evidence>
<reference evidence="7" key="1">
    <citation type="submission" date="2021-01" db="EMBL/GenBank/DDBJ databases">
        <authorList>
            <person name="Corre E."/>
            <person name="Pelletier E."/>
            <person name="Niang G."/>
            <person name="Scheremetjew M."/>
            <person name="Finn R."/>
            <person name="Kale V."/>
            <person name="Holt S."/>
            <person name="Cochrane G."/>
            <person name="Meng A."/>
            <person name="Brown T."/>
            <person name="Cohen L."/>
        </authorList>
    </citation>
    <scope>NUCLEOTIDE SEQUENCE</scope>
    <source>
        <strain evidence="7">10249 10 AB</strain>
    </source>
</reference>
<feature type="transmembrane region" description="Helical" evidence="6">
    <location>
        <begin position="389"/>
        <end position="406"/>
    </location>
</feature>
<feature type="region of interest" description="Disordered" evidence="5">
    <location>
        <begin position="620"/>
        <end position="680"/>
    </location>
</feature>
<accession>A0A7S4ENS4</accession>
<dbReference type="GO" id="GO:0016020">
    <property type="term" value="C:membrane"/>
    <property type="evidence" value="ECO:0007669"/>
    <property type="project" value="UniProtKB-SubCell"/>
</dbReference>
<feature type="compositionally biased region" description="Polar residues" evidence="5">
    <location>
        <begin position="647"/>
        <end position="661"/>
    </location>
</feature>
<dbReference type="InterPro" id="IPR024371">
    <property type="entry name" value="AcetylCoA_trans_1-like"/>
</dbReference>
<dbReference type="GO" id="GO:0008521">
    <property type="term" value="F:acetyl-CoA transmembrane transporter activity"/>
    <property type="evidence" value="ECO:0007669"/>
    <property type="project" value="InterPro"/>
</dbReference>
<evidence type="ECO:0000256" key="2">
    <source>
        <dbReference type="ARBA" id="ARBA00022692"/>
    </source>
</evidence>
<feature type="transmembrane region" description="Helical" evidence="6">
    <location>
        <begin position="75"/>
        <end position="99"/>
    </location>
</feature>
<dbReference type="PANTHER" id="PTHR12778:SF9">
    <property type="entry name" value="ACETYL-COENZYME A TRANSPORTER 1"/>
    <property type="match status" value="1"/>
</dbReference>
<sequence length="680" mass="73344">MKRRPPSMAQSKNHYSATSANGRSGIGGKDARSKITGSVNGSILRRGENQAAKKNSELGLNEESVPPPPSDKFNYALLVVLYTLQGIPMGLSASIPFLLQEKIQKMTAAAAATAAAAVDATTGGTTASAIAAEAARASYNANAIFALCSWPFSLKLLWAPIVDAVYFKRFGRRKSWLVPVQTLAGLIMVGGSDFVERELGLGNVVTQGTESVSGLDAAAAAAASMNVQGVTAFFFVLYFLMATQDIAVDGWALTMLSKENRGRGPICNSIGQNIGYFLSFVGFLALNDVESANTLWRPLLRLPQNPHKGLVSLKGFLRLMGSFMLVTTAVVALFKREIKEPPKIAENNISARIGSTSDADDDEDQELDASEIGLRETYHRLWAVSQLPAVRWLFLVLATYRLPVSLSDNVKFLKAVEYGLSKSTTAVLSPTIILPLGILVPIAASKIWHMAPLTQFMRAYEWRVTLIPLLDILMLRILKSGQPHNTPFFWGTVIASTAGQAICNSLQFNAQMTFFASRVDPAIGGSYMTLLNTMANLGGTWPASFVMKLLGWLTPSSADSVAADGSSSSSSWFGGDPYELVQTIFSVLGIFWILSLGPVVRRLATLPSDAWRTKLLADGDDDETAKGRKNFKNASKRSNAARKRTNAKNSDTSNNRNSNGMNAMESGRVESSLLKGGKTK</sequence>
<dbReference type="Pfam" id="PF13000">
    <property type="entry name" value="Acatn"/>
    <property type="match status" value="3"/>
</dbReference>